<sequence length="169" mass="18706">MNKFEKNQSAKWSAASLTKMALVTALYVTVTLVFSVISFGAIQFRLAEMFNYLAVFNKRYIIAVTLGVMLANLASPLGMIDVIVGGLSTFCVLVLVYFVTRKIKNQFVKLAVTALICSFSMFTIAAQLTLLLGIPFWFSWLTIGLGEFVSMTIGGVLIHWISKKIDLTK</sequence>
<dbReference type="PANTHER" id="PTHR40044">
    <property type="entry name" value="INTEGRAL MEMBRANE PROTEIN-RELATED"/>
    <property type="match status" value="1"/>
</dbReference>
<keyword evidence="1" id="KW-0472">Membrane</keyword>
<reference evidence="2" key="1">
    <citation type="submission" date="2023-08" db="EMBL/GenBank/DDBJ databases">
        <title>Genomic characterization of piscicolin 126 produced by Carnobacterium maltaromaticum CM22 strain isolated from salmon (Salmo salar).</title>
        <authorList>
            <person name="Gonzalez-Gragera E."/>
            <person name="Garcia-Lopez J.D."/>
            <person name="Teso-Perez C."/>
            <person name="Gimenez-Hernandez I."/>
            <person name="Peralta-Sanchez J.M."/>
            <person name="Valdivia E."/>
            <person name="Montalban-Lopez M."/>
            <person name="Martin-Platero A.M."/>
            <person name="Banos A."/>
            <person name="Martinez-Bueno M."/>
        </authorList>
    </citation>
    <scope>NUCLEOTIDE SEQUENCE</scope>
    <source>
        <strain evidence="2">CM22</strain>
    </source>
</reference>
<dbReference type="AlphaFoldDB" id="A0AAW9JXC7"/>
<feature type="transmembrane region" description="Helical" evidence="1">
    <location>
        <begin position="49"/>
        <end position="71"/>
    </location>
</feature>
<feature type="transmembrane region" description="Helical" evidence="1">
    <location>
        <begin position="137"/>
        <end position="161"/>
    </location>
</feature>
<keyword evidence="1" id="KW-0812">Transmembrane</keyword>
<name>A0AAW9JXC7_CARML</name>
<evidence type="ECO:0000313" key="2">
    <source>
        <dbReference type="EMBL" id="MDZ5759954.1"/>
    </source>
</evidence>
<dbReference type="InterPro" id="IPR010387">
    <property type="entry name" value="QueT"/>
</dbReference>
<proteinExistence type="predicted"/>
<gene>
    <name evidence="2" type="ORF">RAK27_14925</name>
</gene>
<dbReference type="Proteomes" id="UP001290462">
    <property type="component" value="Unassembled WGS sequence"/>
</dbReference>
<accession>A0AAW9JXC7</accession>
<dbReference type="PIRSF" id="PIRSF031501">
    <property type="entry name" value="QueT"/>
    <property type="match status" value="1"/>
</dbReference>
<dbReference type="RefSeq" id="WP_010052582.1">
    <property type="nucleotide sequence ID" value="NZ_BJOJ01000057.1"/>
</dbReference>
<evidence type="ECO:0000256" key="1">
    <source>
        <dbReference type="SAM" id="Phobius"/>
    </source>
</evidence>
<comment type="caution">
    <text evidence="2">The sequence shown here is derived from an EMBL/GenBank/DDBJ whole genome shotgun (WGS) entry which is preliminary data.</text>
</comment>
<protein>
    <submittedName>
        <fullName evidence="2">QueT transporter family protein</fullName>
    </submittedName>
</protein>
<dbReference type="EMBL" id="JAVBVO010000004">
    <property type="protein sequence ID" value="MDZ5759954.1"/>
    <property type="molecule type" value="Genomic_DNA"/>
</dbReference>
<feature type="transmembrane region" description="Helical" evidence="1">
    <location>
        <begin position="77"/>
        <end position="98"/>
    </location>
</feature>
<dbReference type="GeneID" id="83604579"/>
<organism evidence="2 3">
    <name type="scientific">Carnobacterium maltaromaticum</name>
    <name type="common">Carnobacterium piscicola</name>
    <dbReference type="NCBI Taxonomy" id="2751"/>
    <lineage>
        <taxon>Bacteria</taxon>
        <taxon>Bacillati</taxon>
        <taxon>Bacillota</taxon>
        <taxon>Bacilli</taxon>
        <taxon>Lactobacillales</taxon>
        <taxon>Carnobacteriaceae</taxon>
        <taxon>Carnobacterium</taxon>
    </lineage>
</organism>
<dbReference type="PANTHER" id="PTHR40044:SF1">
    <property type="entry name" value="INTEGRAL MEMBRANE PROTEIN"/>
    <property type="match status" value="1"/>
</dbReference>
<feature type="transmembrane region" description="Helical" evidence="1">
    <location>
        <begin position="20"/>
        <end position="42"/>
    </location>
</feature>
<keyword evidence="1" id="KW-1133">Transmembrane helix</keyword>
<evidence type="ECO:0000313" key="3">
    <source>
        <dbReference type="Proteomes" id="UP001290462"/>
    </source>
</evidence>
<dbReference type="Pfam" id="PF06177">
    <property type="entry name" value="QueT"/>
    <property type="match status" value="1"/>
</dbReference>
<feature type="transmembrane region" description="Helical" evidence="1">
    <location>
        <begin position="110"/>
        <end position="131"/>
    </location>
</feature>